<dbReference type="SUPFAM" id="SSF54171">
    <property type="entry name" value="DNA-binding domain"/>
    <property type="match status" value="1"/>
</dbReference>
<evidence type="ECO:0000256" key="5">
    <source>
        <dbReference type="ARBA" id="ARBA00023163"/>
    </source>
</evidence>
<dbReference type="GO" id="GO:0003677">
    <property type="term" value="F:DNA binding"/>
    <property type="evidence" value="ECO:0007669"/>
    <property type="project" value="UniProtKB-KW"/>
</dbReference>
<dbReference type="PANTHER" id="PTHR31194">
    <property type="entry name" value="SHN SHINE , DNA BINDING / TRANSCRIPTION FACTOR"/>
    <property type="match status" value="1"/>
</dbReference>
<dbReference type="OrthoDB" id="777519at2759"/>
<dbReference type="GO" id="GO:0006952">
    <property type="term" value="P:defense response"/>
    <property type="evidence" value="ECO:0007669"/>
    <property type="project" value="UniProtKB-KW"/>
</dbReference>
<feature type="region of interest" description="Disordered" evidence="7">
    <location>
        <begin position="201"/>
        <end position="238"/>
    </location>
</feature>
<evidence type="ECO:0000313" key="9">
    <source>
        <dbReference type="EMBL" id="CAA3010250.1"/>
    </source>
</evidence>
<protein>
    <submittedName>
        <fullName evidence="9">Ethylene-responsive transcription factor CRF2</fullName>
    </submittedName>
</protein>
<dbReference type="EMBL" id="CACTIH010007337">
    <property type="protein sequence ID" value="CAA3010250.1"/>
    <property type="molecule type" value="Genomic_DNA"/>
</dbReference>
<accession>A0A8S0U228</accession>
<dbReference type="PANTHER" id="PTHR31194:SF140">
    <property type="entry name" value="ETHYLENE-RESPONSIVE TRANSCRIPTION FACTOR CRF2"/>
    <property type="match status" value="1"/>
</dbReference>
<evidence type="ECO:0000256" key="7">
    <source>
        <dbReference type="SAM" id="MobiDB-lite"/>
    </source>
</evidence>
<keyword evidence="4" id="KW-0238">DNA-binding</keyword>
<dbReference type="Gene3D" id="3.30.730.10">
    <property type="entry name" value="AP2/ERF domain"/>
    <property type="match status" value="1"/>
</dbReference>
<dbReference type="InterPro" id="IPR036955">
    <property type="entry name" value="AP2/ERF_dom_sf"/>
</dbReference>
<dbReference type="Pfam" id="PF00847">
    <property type="entry name" value="AP2"/>
    <property type="match status" value="1"/>
</dbReference>
<evidence type="ECO:0000256" key="6">
    <source>
        <dbReference type="ARBA" id="ARBA00023242"/>
    </source>
</evidence>
<dbReference type="Proteomes" id="UP000594638">
    <property type="component" value="Unassembled WGS sequence"/>
</dbReference>
<dbReference type="PRINTS" id="PR00367">
    <property type="entry name" value="ETHRSPELEMNT"/>
</dbReference>
<feature type="compositionally biased region" description="Polar residues" evidence="7">
    <location>
        <begin position="202"/>
        <end position="223"/>
    </location>
</feature>
<feature type="compositionally biased region" description="Low complexity" evidence="7">
    <location>
        <begin position="224"/>
        <end position="237"/>
    </location>
</feature>
<reference evidence="9 10" key="1">
    <citation type="submission" date="2019-12" db="EMBL/GenBank/DDBJ databases">
        <authorList>
            <person name="Alioto T."/>
            <person name="Alioto T."/>
            <person name="Gomez Garrido J."/>
        </authorList>
    </citation>
    <scope>NUCLEOTIDE SEQUENCE [LARGE SCALE GENOMIC DNA]</scope>
</reference>
<evidence type="ECO:0000256" key="2">
    <source>
        <dbReference type="ARBA" id="ARBA00022821"/>
    </source>
</evidence>
<dbReference type="InterPro" id="IPR050913">
    <property type="entry name" value="AP2/ERF_ERF"/>
</dbReference>
<keyword evidence="2" id="KW-0611">Plant defense</keyword>
<dbReference type="InterPro" id="IPR001471">
    <property type="entry name" value="AP2/ERF_dom"/>
</dbReference>
<dbReference type="CDD" id="cd00018">
    <property type="entry name" value="AP2"/>
    <property type="match status" value="1"/>
</dbReference>
<evidence type="ECO:0000259" key="8">
    <source>
        <dbReference type="PROSITE" id="PS51032"/>
    </source>
</evidence>
<name>A0A8S0U228_OLEEU</name>
<gene>
    <name evidence="9" type="ORF">OLEA9_A078082</name>
</gene>
<dbReference type="FunFam" id="3.30.730.10:FF:000001">
    <property type="entry name" value="Ethylene-responsive transcription factor 2"/>
    <property type="match status" value="1"/>
</dbReference>
<proteinExistence type="predicted"/>
<evidence type="ECO:0000256" key="1">
    <source>
        <dbReference type="ARBA" id="ARBA00004123"/>
    </source>
</evidence>
<keyword evidence="3" id="KW-0805">Transcription regulation</keyword>
<dbReference type="AlphaFoldDB" id="A0A8S0U228"/>
<keyword evidence="6" id="KW-0539">Nucleus</keyword>
<evidence type="ECO:0000313" key="10">
    <source>
        <dbReference type="Proteomes" id="UP000594638"/>
    </source>
</evidence>
<comment type="subcellular location">
    <subcellularLocation>
        <location evidence="1">Nucleus</location>
    </subcellularLocation>
</comment>
<evidence type="ECO:0000256" key="3">
    <source>
        <dbReference type="ARBA" id="ARBA00023015"/>
    </source>
</evidence>
<dbReference type="GO" id="GO:0003700">
    <property type="term" value="F:DNA-binding transcription factor activity"/>
    <property type="evidence" value="ECO:0007669"/>
    <property type="project" value="InterPro"/>
</dbReference>
<comment type="caution">
    <text evidence="9">The sequence shown here is derived from an EMBL/GenBank/DDBJ whole genome shotgun (WGS) entry which is preliminary data.</text>
</comment>
<sequence length="361" mass="40690">MKIPSKSLNSSMELQEDKIMLSSRRFKFTEHLNQTIVVSRPDKSFSGMRRPEMNQPGPRTVRITFTDVEATDSSSDEEEGFFIKRQRVKKFVNEIKVQPYCRDSVTPVMVAKRKKCDGRTAATSTSKKTCNIRKFRGVRQRPWGKWAAEIRDPLRRVRLWLGTYDTAEEAAMVYDHAAIKLRGPDALTNFYTITQPPPEVLNKTSTGYNSGENSSPAETYNKTSSGYNSGEESNNNGVKSPKSVLLFNFVSDSKADAEAQPTTPFIRSDDAVLNENDNFSDFSMFSADDDLFPQFENRVVPDLFDQTGLPDNVFGFEDFVCCGDLVLGSSDDYWDGSSMLQTDDYFHDFGDIFGSDPLVAL</sequence>
<feature type="domain" description="AP2/ERF" evidence="8">
    <location>
        <begin position="134"/>
        <end position="191"/>
    </location>
</feature>
<dbReference type="GO" id="GO:0005634">
    <property type="term" value="C:nucleus"/>
    <property type="evidence" value="ECO:0007669"/>
    <property type="project" value="UniProtKB-SubCell"/>
</dbReference>
<dbReference type="SMART" id="SM00380">
    <property type="entry name" value="AP2"/>
    <property type="match status" value="1"/>
</dbReference>
<dbReference type="Gramene" id="OE9A078082T1">
    <property type="protein sequence ID" value="OE9A078082C1"/>
    <property type="gene ID" value="OE9A078082"/>
</dbReference>
<dbReference type="InterPro" id="IPR016177">
    <property type="entry name" value="DNA-bd_dom_sf"/>
</dbReference>
<keyword evidence="5" id="KW-0804">Transcription</keyword>
<keyword evidence="10" id="KW-1185">Reference proteome</keyword>
<evidence type="ECO:0000256" key="4">
    <source>
        <dbReference type="ARBA" id="ARBA00023125"/>
    </source>
</evidence>
<organism evidence="9 10">
    <name type="scientific">Olea europaea subsp. europaea</name>
    <dbReference type="NCBI Taxonomy" id="158383"/>
    <lineage>
        <taxon>Eukaryota</taxon>
        <taxon>Viridiplantae</taxon>
        <taxon>Streptophyta</taxon>
        <taxon>Embryophyta</taxon>
        <taxon>Tracheophyta</taxon>
        <taxon>Spermatophyta</taxon>
        <taxon>Magnoliopsida</taxon>
        <taxon>eudicotyledons</taxon>
        <taxon>Gunneridae</taxon>
        <taxon>Pentapetalae</taxon>
        <taxon>asterids</taxon>
        <taxon>lamiids</taxon>
        <taxon>Lamiales</taxon>
        <taxon>Oleaceae</taxon>
        <taxon>Oleeae</taxon>
        <taxon>Olea</taxon>
    </lineage>
</organism>
<dbReference type="PROSITE" id="PS51032">
    <property type="entry name" value="AP2_ERF"/>
    <property type="match status" value="1"/>
</dbReference>